<dbReference type="Proteomes" id="UP000291469">
    <property type="component" value="Chromosome"/>
</dbReference>
<keyword evidence="3" id="KW-1185">Reference proteome</keyword>
<name>A0A411YGA1_9ACTN</name>
<evidence type="ECO:0000256" key="1">
    <source>
        <dbReference type="SAM" id="Phobius"/>
    </source>
</evidence>
<feature type="transmembrane region" description="Helical" evidence="1">
    <location>
        <begin position="60"/>
        <end position="81"/>
    </location>
</feature>
<protein>
    <recommendedName>
        <fullName evidence="4">PH domain-containing protein</fullName>
    </recommendedName>
</protein>
<keyword evidence="1" id="KW-0812">Transmembrane</keyword>
<feature type="transmembrane region" description="Helical" evidence="1">
    <location>
        <begin position="34"/>
        <end position="54"/>
    </location>
</feature>
<reference evidence="2 3" key="1">
    <citation type="submission" date="2019-01" db="EMBL/GenBank/DDBJ databases">
        <title>Egibacter rhizosphaerae EGI 80759T.</title>
        <authorList>
            <person name="Chen D.-D."/>
            <person name="Tian Y."/>
            <person name="Jiao J.-Y."/>
            <person name="Zhang X.-T."/>
            <person name="Zhang Y.-G."/>
            <person name="Zhang Y."/>
            <person name="Xiao M."/>
            <person name="Shu W.-S."/>
            <person name="Li W.-J."/>
        </authorList>
    </citation>
    <scope>NUCLEOTIDE SEQUENCE [LARGE SCALE GENOMIC DNA]</scope>
    <source>
        <strain evidence="2 3">EGI 80759</strain>
    </source>
</reference>
<sequence length="169" mass="17895">MTRSGVAARGPRTRAVTDETGWTWVEPRAALRRAAAAAVVVPGIVIAALLAAVVGQLPTLFSLTLVLLLLAAVVFAGRWLWRLASARAAVSPIGFAVQLGAAPTELAWRTVERVRASEPSAWGLVRVEIVHERQTTTVPVRLDRRVAAAWLGRAAELAPPGTDVDVPSA</sequence>
<keyword evidence="1" id="KW-1133">Transmembrane helix</keyword>
<evidence type="ECO:0008006" key="4">
    <source>
        <dbReference type="Google" id="ProtNLM"/>
    </source>
</evidence>
<dbReference type="RefSeq" id="WP_131155245.1">
    <property type="nucleotide sequence ID" value="NZ_CP036402.1"/>
</dbReference>
<gene>
    <name evidence="2" type="ORF">ER308_12190</name>
</gene>
<evidence type="ECO:0000313" key="2">
    <source>
        <dbReference type="EMBL" id="QBI20248.1"/>
    </source>
</evidence>
<accession>A0A411YGA1</accession>
<organism evidence="2 3">
    <name type="scientific">Egibacter rhizosphaerae</name>
    <dbReference type="NCBI Taxonomy" id="1670831"/>
    <lineage>
        <taxon>Bacteria</taxon>
        <taxon>Bacillati</taxon>
        <taxon>Actinomycetota</taxon>
        <taxon>Nitriliruptoria</taxon>
        <taxon>Egibacterales</taxon>
        <taxon>Egibacteraceae</taxon>
        <taxon>Egibacter</taxon>
    </lineage>
</organism>
<keyword evidence="1" id="KW-0472">Membrane</keyword>
<evidence type="ECO:0000313" key="3">
    <source>
        <dbReference type="Proteomes" id="UP000291469"/>
    </source>
</evidence>
<dbReference type="AlphaFoldDB" id="A0A411YGA1"/>
<dbReference type="KEGG" id="erz:ER308_12190"/>
<dbReference type="EMBL" id="CP036402">
    <property type="protein sequence ID" value="QBI20248.1"/>
    <property type="molecule type" value="Genomic_DNA"/>
</dbReference>
<proteinExistence type="predicted"/>